<protein>
    <submittedName>
        <fullName evidence="1">Uncharacterized protein</fullName>
    </submittedName>
</protein>
<reference evidence="1 2" key="1">
    <citation type="submission" date="2010-12" db="EMBL/GenBank/DDBJ databases">
        <authorList>
            <person name="Muzny D."/>
            <person name="Qin X."/>
            <person name="Deng J."/>
            <person name="Jiang H."/>
            <person name="Liu Y."/>
            <person name="Qu J."/>
            <person name="Song X.-Z."/>
            <person name="Zhang L."/>
            <person name="Thornton R."/>
            <person name="Coyle M."/>
            <person name="Francisco L."/>
            <person name="Jackson L."/>
            <person name="Javaid M."/>
            <person name="Korchina V."/>
            <person name="Kovar C."/>
            <person name="Mata R."/>
            <person name="Mathew T."/>
            <person name="Ngo R."/>
            <person name="Nguyen L."/>
            <person name="Nguyen N."/>
            <person name="Okwuonu G."/>
            <person name="Ongeri F."/>
            <person name="Pham C."/>
            <person name="Simmons D."/>
            <person name="Wilczek-Boney K."/>
            <person name="Hale W."/>
            <person name="Jakkamsetti A."/>
            <person name="Pham P."/>
            <person name="Ruth R."/>
            <person name="San Lucas F."/>
            <person name="Warren J."/>
            <person name="Zhang J."/>
            <person name="Zhao Z."/>
            <person name="Zhou C."/>
            <person name="Zhu D."/>
            <person name="Lee S."/>
            <person name="Bess C."/>
            <person name="Blankenburg K."/>
            <person name="Forbes L."/>
            <person name="Fu Q."/>
            <person name="Gubbala S."/>
            <person name="Hirani K."/>
            <person name="Jayaseelan J.C."/>
            <person name="Lara F."/>
            <person name="Munidasa M."/>
            <person name="Palculict T."/>
            <person name="Patil S."/>
            <person name="Pu L.-L."/>
            <person name="Saada N."/>
            <person name="Tang L."/>
            <person name="Weissenberger G."/>
            <person name="Zhu Y."/>
            <person name="Hemphill L."/>
            <person name="Shang Y."/>
            <person name="Youmans B."/>
            <person name="Ayvaz T."/>
            <person name="Ross M."/>
            <person name="Santibanez J."/>
            <person name="Aqrawi P."/>
            <person name="Gross S."/>
            <person name="Joshi V."/>
            <person name="Fowler G."/>
            <person name="Nazareth L."/>
            <person name="Reid J."/>
            <person name="Worley K."/>
            <person name="Petrosino J."/>
            <person name="Highlander S."/>
            <person name="Gibbs R."/>
        </authorList>
    </citation>
    <scope>NUCLEOTIDE SEQUENCE [LARGE SCALE GENOMIC DNA]</scope>
    <source>
        <strain evidence="1 2">DSM 15606</strain>
    </source>
</reference>
<dbReference type="Proteomes" id="UP000003874">
    <property type="component" value="Unassembled WGS sequence"/>
</dbReference>
<dbReference type="EMBL" id="AEQO01000103">
    <property type="protein sequence ID" value="EFV04924.1"/>
    <property type="molecule type" value="Genomic_DNA"/>
</dbReference>
<dbReference type="STRING" id="888832.HMPREF9420_0944"/>
<organism evidence="1 2">
    <name type="scientific">Segatella salivae DSM 15606</name>
    <dbReference type="NCBI Taxonomy" id="888832"/>
    <lineage>
        <taxon>Bacteria</taxon>
        <taxon>Pseudomonadati</taxon>
        <taxon>Bacteroidota</taxon>
        <taxon>Bacteroidia</taxon>
        <taxon>Bacteroidales</taxon>
        <taxon>Prevotellaceae</taxon>
        <taxon>Segatella</taxon>
    </lineage>
</organism>
<proteinExistence type="predicted"/>
<accession>E6MN76</accession>
<evidence type="ECO:0000313" key="1">
    <source>
        <dbReference type="EMBL" id="EFV04924.1"/>
    </source>
</evidence>
<dbReference type="AlphaFoldDB" id="E6MN76"/>
<dbReference type="HOGENOM" id="CLU_3046655_0_0_10"/>
<keyword evidence="2" id="KW-1185">Reference proteome</keyword>
<comment type="caution">
    <text evidence="1">The sequence shown here is derived from an EMBL/GenBank/DDBJ whole genome shotgun (WGS) entry which is preliminary data.</text>
</comment>
<sequence>MPPLDKETATINCKAISKEIGKMLVKKGVFVGEAPIFEEIGATKHGFYSYFARP</sequence>
<name>E6MN76_9BACT</name>
<gene>
    <name evidence="1" type="ORF">HMPREF9420_0944</name>
</gene>
<evidence type="ECO:0000313" key="2">
    <source>
        <dbReference type="Proteomes" id="UP000003874"/>
    </source>
</evidence>